<dbReference type="GeneID" id="77849241"/>
<dbReference type="PANTHER" id="PTHR33570:SF2">
    <property type="entry name" value="CARBOXYMUCONOLACTONE DECARBOXYLASE-LIKE DOMAIN-CONTAINING PROTEIN"/>
    <property type="match status" value="1"/>
</dbReference>
<organism evidence="2 3">
    <name type="scientific">Barnesiella intestinihominis YIT 11860</name>
    <dbReference type="NCBI Taxonomy" id="742726"/>
    <lineage>
        <taxon>Bacteria</taxon>
        <taxon>Pseudomonadati</taxon>
        <taxon>Bacteroidota</taxon>
        <taxon>Bacteroidia</taxon>
        <taxon>Bacteroidales</taxon>
        <taxon>Barnesiellaceae</taxon>
        <taxon>Barnesiella</taxon>
    </lineage>
</organism>
<dbReference type="PANTHER" id="PTHR33570">
    <property type="entry name" value="4-CARBOXYMUCONOLACTONE DECARBOXYLASE FAMILY PROTEIN"/>
    <property type="match status" value="1"/>
</dbReference>
<dbReference type="InterPro" id="IPR029032">
    <property type="entry name" value="AhpD-like"/>
</dbReference>
<dbReference type="Pfam" id="PF02627">
    <property type="entry name" value="CMD"/>
    <property type="match status" value="2"/>
</dbReference>
<dbReference type="InterPro" id="IPR003779">
    <property type="entry name" value="CMD-like"/>
</dbReference>
<feature type="domain" description="Carboxymuconolactone decarboxylase-like" evidence="1">
    <location>
        <begin position="193"/>
        <end position="274"/>
    </location>
</feature>
<proteinExistence type="predicted"/>
<dbReference type="GO" id="GO:0051920">
    <property type="term" value="F:peroxiredoxin activity"/>
    <property type="evidence" value="ECO:0007669"/>
    <property type="project" value="InterPro"/>
</dbReference>
<dbReference type="Gene3D" id="1.20.1290.10">
    <property type="entry name" value="AhpD-like"/>
    <property type="match status" value="1"/>
</dbReference>
<dbReference type="SUPFAM" id="SSF69118">
    <property type="entry name" value="AhpD-like"/>
    <property type="match status" value="1"/>
</dbReference>
<dbReference type="HOGENOM" id="CLU_070025_0_0_10"/>
<dbReference type="AlphaFoldDB" id="K0WYL1"/>
<accession>K0WYL1</accession>
<dbReference type="Proteomes" id="UP000006044">
    <property type="component" value="Unassembled WGS sequence"/>
</dbReference>
<evidence type="ECO:0000313" key="3">
    <source>
        <dbReference type="Proteomes" id="UP000006044"/>
    </source>
</evidence>
<dbReference type="PATRIC" id="fig|742726.3.peg.2115"/>
<feature type="domain" description="Carboxymuconolactone decarboxylase-like" evidence="1">
    <location>
        <begin position="56"/>
        <end position="135"/>
    </location>
</feature>
<dbReference type="EMBL" id="ADLE01000014">
    <property type="protein sequence ID" value="EJZ63366.1"/>
    <property type="molecule type" value="Genomic_DNA"/>
</dbReference>
<protein>
    <recommendedName>
        <fullName evidence="1">Carboxymuconolactone decarboxylase-like domain-containing protein</fullName>
    </recommendedName>
</protein>
<dbReference type="RefSeq" id="WP_008862424.1">
    <property type="nucleotide sequence ID" value="NZ_JH815205.1"/>
</dbReference>
<evidence type="ECO:0000313" key="2">
    <source>
        <dbReference type="EMBL" id="EJZ63366.1"/>
    </source>
</evidence>
<reference evidence="2 3" key="1">
    <citation type="submission" date="2012-08" db="EMBL/GenBank/DDBJ databases">
        <title>The Genome Sequence of Barnesiella intestinihominis YIT 11860.</title>
        <authorList>
            <consortium name="The Broad Institute Genome Sequencing Platform"/>
            <person name="Earl A."/>
            <person name="Ward D."/>
            <person name="Feldgarden M."/>
            <person name="Gevers D."/>
            <person name="Morotomi M."/>
            <person name="Walker B."/>
            <person name="Young S.K."/>
            <person name="Zeng Q."/>
            <person name="Gargeya S."/>
            <person name="Fitzgerald M."/>
            <person name="Haas B."/>
            <person name="Abouelleil A."/>
            <person name="Alvarado L."/>
            <person name="Arachchi H.M."/>
            <person name="Berlin A.M."/>
            <person name="Chapman S.B."/>
            <person name="Goldberg J."/>
            <person name="Griggs A."/>
            <person name="Gujja S."/>
            <person name="Hansen M."/>
            <person name="Howarth C."/>
            <person name="Imamovic A."/>
            <person name="Larimer J."/>
            <person name="McCowen C."/>
            <person name="Montmayeur A."/>
            <person name="Murphy C."/>
            <person name="Neiman D."/>
            <person name="Pearson M."/>
            <person name="Priest M."/>
            <person name="Roberts A."/>
            <person name="Saif S."/>
            <person name="Shea T."/>
            <person name="Sisk P."/>
            <person name="Sykes S."/>
            <person name="Wortman J."/>
            <person name="Nusbaum C."/>
            <person name="Birren B."/>
        </authorList>
    </citation>
    <scope>NUCLEOTIDE SEQUENCE [LARGE SCALE GENOMIC DNA]</scope>
    <source>
        <strain evidence="2 3">YIT 11860</strain>
    </source>
</reference>
<comment type="caution">
    <text evidence="2">The sequence shown here is derived from an EMBL/GenBank/DDBJ whole genome shotgun (WGS) entry which is preliminary data.</text>
</comment>
<sequence>MKQKIVLIIGISLSLTFGVEAKNDKKDTTMDRIETCKQNYTRLFGGEALSGKGSDPELMDILQKFIFGEVFETGSLDHKTREMITCVTLASMQTLPQLKSHAAAALNVGVSPIELREAIYQCAPFIGFPKTLNAISTINEVFQEKGIPLPLEAQGTVNEDNRYEKGKEIQYPLYGDEIARTFSNLPDEMNESLPRFLTEVGFGDFYTRSGLDIKTRELLSLCVLAAIGAESQIHSHSKGNIKAGNDKATQIAAMIQCLPYIGFPNALNAIRIIDAL</sequence>
<dbReference type="OrthoDB" id="9802489at2"/>
<gene>
    <name evidence="2" type="ORF">HMPREF9448_02022</name>
</gene>
<dbReference type="STRING" id="742726.HMPREF9448_02022"/>
<keyword evidence="3" id="KW-1185">Reference proteome</keyword>
<dbReference type="InterPro" id="IPR052512">
    <property type="entry name" value="4CMD/NDH-1_regulator"/>
</dbReference>
<name>K0WYL1_9BACT</name>
<dbReference type="eggNOG" id="COG0599">
    <property type="taxonomic scope" value="Bacteria"/>
</dbReference>
<evidence type="ECO:0000259" key="1">
    <source>
        <dbReference type="Pfam" id="PF02627"/>
    </source>
</evidence>